<dbReference type="InterPro" id="IPR049311">
    <property type="entry name" value="GIY_YIG_cat"/>
</dbReference>
<dbReference type="EMBL" id="JAHSTV010000004">
    <property type="protein sequence ID" value="MBV4463588.1"/>
    <property type="molecule type" value="Genomic_DNA"/>
</dbReference>
<organism evidence="2 3">
    <name type="scientific">Pseudomonas farris</name>
    <dbReference type="NCBI Taxonomy" id="2841207"/>
    <lineage>
        <taxon>Bacteria</taxon>
        <taxon>Pseudomonadati</taxon>
        <taxon>Pseudomonadota</taxon>
        <taxon>Gammaproteobacteria</taxon>
        <taxon>Pseudomonadales</taxon>
        <taxon>Pseudomonadaceae</taxon>
        <taxon>Pseudomonas</taxon>
    </lineage>
</organism>
<name>A0ABS6PSY1_9PSED</name>
<dbReference type="Proteomes" id="UP000886900">
    <property type="component" value="Unassembled WGS sequence"/>
</dbReference>
<evidence type="ECO:0000313" key="3">
    <source>
        <dbReference type="Proteomes" id="UP000886900"/>
    </source>
</evidence>
<dbReference type="Pfam" id="PF20815">
    <property type="entry name" value="GIY_YIG_2"/>
    <property type="match status" value="1"/>
</dbReference>
<evidence type="ECO:0000259" key="1">
    <source>
        <dbReference type="Pfam" id="PF20815"/>
    </source>
</evidence>
<evidence type="ECO:0000313" key="2">
    <source>
        <dbReference type="EMBL" id="MBV4463588.1"/>
    </source>
</evidence>
<feature type="domain" description="GIY-YIG catalytic" evidence="1">
    <location>
        <begin position="6"/>
        <end position="157"/>
    </location>
</feature>
<gene>
    <name evidence="2" type="ORF">KVG95_09590</name>
</gene>
<protein>
    <recommendedName>
        <fullName evidence="1">GIY-YIG catalytic domain-containing protein</fullName>
    </recommendedName>
</protein>
<accession>A0ABS6PSY1</accession>
<dbReference type="RefSeq" id="WP_217856484.1">
    <property type="nucleotide sequence ID" value="NZ_JAHSTV010000004.1"/>
</dbReference>
<keyword evidence="3" id="KW-1185">Reference proteome</keyword>
<proteinExistence type="predicted"/>
<sequence>MPREPGVYAWYFRCIPPGVPTSGCHTYQDLTLLYTGISPRLPPANGKPPSKQSLLHRVRYHFRGNAEGSTLRLTLGCLLAEELGIELRRVGSGFRMTFSSGEMKLSEWLEENAFVAWCPHPAPWVLEEHMISTLSLPLNLDQNRRHAFHQTLSELRRTAKAKARELPIAR</sequence>
<reference evidence="2" key="1">
    <citation type="submission" date="2021-06" db="EMBL/GenBank/DDBJ databases">
        <title>Updating the genus Pseudomonas: Description of 43 new species and partition of the Pseudomonas putida group.</title>
        <authorList>
            <person name="Girard L."/>
            <person name="Lood C."/>
            <person name="Vandamme P."/>
            <person name="Rokni-Zadeh H."/>
            <person name="Van Noort V."/>
            <person name="Hofte M."/>
            <person name="Lavigne R."/>
            <person name="De Mot R."/>
        </authorList>
    </citation>
    <scope>NUCLEOTIDE SEQUENCE</scope>
    <source>
        <strain evidence="2">SWRI79</strain>
    </source>
</reference>
<comment type="caution">
    <text evidence="2">The sequence shown here is derived from an EMBL/GenBank/DDBJ whole genome shotgun (WGS) entry which is preliminary data.</text>
</comment>